<organism evidence="3 4">
    <name type="scientific">Gimesia panareensis</name>
    <dbReference type="NCBI Taxonomy" id="2527978"/>
    <lineage>
        <taxon>Bacteria</taxon>
        <taxon>Pseudomonadati</taxon>
        <taxon>Planctomycetota</taxon>
        <taxon>Planctomycetia</taxon>
        <taxon>Planctomycetales</taxon>
        <taxon>Planctomycetaceae</taxon>
        <taxon>Gimesia</taxon>
    </lineage>
</organism>
<dbReference type="AlphaFoldDB" id="A0A518AC11"/>
<evidence type="ECO:0000256" key="1">
    <source>
        <dbReference type="SAM" id="MobiDB-lite"/>
    </source>
</evidence>
<protein>
    <recommendedName>
        <fullName evidence="2">Cytochrome P460 domain-containing protein</fullName>
    </recommendedName>
</protein>
<proteinExistence type="predicted"/>
<dbReference type="Proteomes" id="UP000320839">
    <property type="component" value="Chromosome"/>
</dbReference>
<reference evidence="3 4" key="1">
    <citation type="submission" date="2019-02" db="EMBL/GenBank/DDBJ databases">
        <title>Deep-cultivation of Planctomycetes and their phenomic and genomic characterization uncovers novel biology.</title>
        <authorList>
            <person name="Wiegand S."/>
            <person name="Jogler M."/>
            <person name="Boedeker C."/>
            <person name="Pinto D."/>
            <person name="Vollmers J."/>
            <person name="Rivas-Marin E."/>
            <person name="Kohn T."/>
            <person name="Peeters S.H."/>
            <person name="Heuer A."/>
            <person name="Rast P."/>
            <person name="Oberbeckmann S."/>
            <person name="Bunk B."/>
            <person name="Jeske O."/>
            <person name="Meyerdierks A."/>
            <person name="Storesund J.E."/>
            <person name="Kallscheuer N."/>
            <person name="Luecker S."/>
            <person name="Lage O.M."/>
            <person name="Pohl T."/>
            <person name="Merkel B.J."/>
            <person name="Hornburger P."/>
            <person name="Mueller R.-W."/>
            <person name="Bruemmer F."/>
            <person name="Labrenz M."/>
            <person name="Spormann A.M."/>
            <person name="Op den Camp H."/>
            <person name="Overmann J."/>
            <person name="Amann R."/>
            <person name="Jetten M.S.M."/>
            <person name="Mascher T."/>
            <person name="Medema M.H."/>
            <person name="Devos D.P."/>
            <person name="Kaster A.-K."/>
            <person name="Ovreas L."/>
            <person name="Rohde M."/>
            <person name="Galperin M.Y."/>
            <person name="Jogler C."/>
        </authorList>
    </citation>
    <scope>NUCLEOTIDE SEQUENCE [LARGE SCALE GENOMIC DNA]</scope>
    <source>
        <strain evidence="3 4">Pan153</strain>
    </source>
</reference>
<evidence type="ECO:0000313" key="4">
    <source>
        <dbReference type="Proteomes" id="UP000320839"/>
    </source>
</evidence>
<sequence length="198" mass="22190">MYRKLVITLGVTGTCLTSLIFFISENEIRAQSGSRSSQQYRTQPGSGRRIQRPAETARQRVEQPFEVRFWNWLAQAQYHNWASMPGTTTDVFEGSEPHGAMVKLFANRQATSNPQQLPHGSVLIKENFAPDGKTLKAITVMYRSQGFNPQAGDWYWIKYEPDGQVSQMKGMPVSGKAGMCIDCHSSAGGNDYLFSNDK</sequence>
<accession>A0A518FWC0</accession>
<dbReference type="OrthoDB" id="274365at2"/>
<dbReference type="Pfam" id="PF16694">
    <property type="entry name" value="Cytochrome_P460"/>
    <property type="match status" value="1"/>
</dbReference>
<feature type="domain" description="Cytochrome P460" evidence="2">
    <location>
        <begin position="99"/>
        <end position="195"/>
    </location>
</feature>
<accession>A0A518AC11</accession>
<gene>
    <name evidence="3" type="ORF">Pan153_52560</name>
</gene>
<dbReference type="Gene3D" id="3.50.70.20">
    <property type="entry name" value="Cytochrome P460"/>
    <property type="match status" value="1"/>
</dbReference>
<evidence type="ECO:0000259" key="2">
    <source>
        <dbReference type="Pfam" id="PF16694"/>
    </source>
</evidence>
<dbReference type="InterPro" id="IPR032033">
    <property type="entry name" value="Cytochrome_P460"/>
</dbReference>
<dbReference type="RefSeq" id="WP_145113099.1">
    <property type="nucleotide sequence ID" value="NZ_CP036277.1"/>
</dbReference>
<dbReference type="CDD" id="cd20716">
    <property type="entry name" value="cyt_P460_fam"/>
    <property type="match status" value="1"/>
</dbReference>
<feature type="compositionally biased region" description="Polar residues" evidence="1">
    <location>
        <begin position="32"/>
        <end position="45"/>
    </location>
</feature>
<evidence type="ECO:0000313" key="3">
    <source>
        <dbReference type="EMBL" id="QDV20580.1"/>
    </source>
</evidence>
<dbReference type="InterPro" id="IPR038142">
    <property type="entry name" value="Cytochrome_P460_sp"/>
</dbReference>
<dbReference type="EMBL" id="CP036317">
    <property type="protein sequence ID" value="QDV20580.1"/>
    <property type="molecule type" value="Genomic_DNA"/>
</dbReference>
<feature type="region of interest" description="Disordered" evidence="1">
    <location>
        <begin position="32"/>
        <end position="57"/>
    </location>
</feature>
<name>A0A518AC11_9PLAN</name>